<protein>
    <submittedName>
        <fullName evidence="1">Catechol 2,3-dioxygenase-like lactoylglutathione lyase family enzyme</fullName>
    </submittedName>
</protein>
<name>A0A7W8VBV2_9ACTN</name>
<sequence length="110" mass="11511">MPDLFGIDHPTLSTPHLDRLVAYCTDLLGAGLAFERAATPTAPRIAVIDVGGNGPLMIVETATAPSTDPDPLGRAGRGLRAGTYAQPCALRERLLNAGRPVGRIETPPTQ</sequence>
<evidence type="ECO:0000313" key="1">
    <source>
        <dbReference type="EMBL" id="MBB5430283.1"/>
    </source>
</evidence>
<dbReference type="Proteomes" id="UP000572635">
    <property type="component" value="Unassembled WGS sequence"/>
</dbReference>
<gene>
    <name evidence="1" type="ORF">HDA36_000367</name>
</gene>
<reference evidence="1 2" key="1">
    <citation type="submission" date="2020-08" db="EMBL/GenBank/DDBJ databases">
        <title>Sequencing the genomes of 1000 actinobacteria strains.</title>
        <authorList>
            <person name="Klenk H.-P."/>
        </authorList>
    </citation>
    <scope>NUCLEOTIDE SEQUENCE [LARGE SCALE GENOMIC DNA]</scope>
    <source>
        <strain evidence="1 2">DSM 44551</strain>
    </source>
</reference>
<keyword evidence="1" id="KW-0223">Dioxygenase</keyword>
<dbReference type="SUPFAM" id="SSF54593">
    <property type="entry name" value="Glyoxalase/Bleomycin resistance protein/Dihydroxybiphenyl dioxygenase"/>
    <property type="match status" value="1"/>
</dbReference>
<organism evidence="1 2">
    <name type="scientific">Nocardiopsis composta</name>
    <dbReference type="NCBI Taxonomy" id="157465"/>
    <lineage>
        <taxon>Bacteria</taxon>
        <taxon>Bacillati</taxon>
        <taxon>Actinomycetota</taxon>
        <taxon>Actinomycetes</taxon>
        <taxon>Streptosporangiales</taxon>
        <taxon>Nocardiopsidaceae</taxon>
        <taxon>Nocardiopsis</taxon>
    </lineage>
</organism>
<keyword evidence="2" id="KW-1185">Reference proteome</keyword>
<dbReference type="AlphaFoldDB" id="A0A7W8VBV2"/>
<comment type="caution">
    <text evidence="1">The sequence shown here is derived from an EMBL/GenBank/DDBJ whole genome shotgun (WGS) entry which is preliminary data.</text>
</comment>
<dbReference type="GO" id="GO:0051213">
    <property type="term" value="F:dioxygenase activity"/>
    <property type="evidence" value="ECO:0007669"/>
    <property type="project" value="UniProtKB-KW"/>
</dbReference>
<accession>A0A7W8VBV2</accession>
<keyword evidence="1" id="KW-0456">Lyase</keyword>
<proteinExistence type="predicted"/>
<dbReference type="EMBL" id="JACHDB010000001">
    <property type="protein sequence ID" value="MBB5430283.1"/>
    <property type="molecule type" value="Genomic_DNA"/>
</dbReference>
<dbReference type="Gene3D" id="3.10.180.10">
    <property type="entry name" value="2,3-Dihydroxybiphenyl 1,2-Dioxygenase, domain 1"/>
    <property type="match status" value="1"/>
</dbReference>
<evidence type="ECO:0000313" key="2">
    <source>
        <dbReference type="Proteomes" id="UP000572635"/>
    </source>
</evidence>
<dbReference type="RefSeq" id="WP_221331411.1">
    <property type="nucleotide sequence ID" value="NZ_BAAAJD010000066.1"/>
</dbReference>
<keyword evidence="1" id="KW-0560">Oxidoreductase</keyword>
<dbReference type="CDD" id="cd06587">
    <property type="entry name" value="VOC"/>
    <property type="match status" value="1"/>
</dbReference>
<dbReference type="GO" id="GO:0016829">
    <property type="term" value="F:lyase activity"/>
    <property type="evidence" value="ECO:0007669"/>
    <property type="project" value="UniProtKB-KW"/>
</dbReference>
<dbReference type="InterPro" id="IPR029068">
    <property type="entry name" value="Glyas_Bleomycin-R_OHBP_Dase"/>
</dbReference>